<feature type="domain" description="AMP-dependent synthetase/ligase" evidence="3">
    <location>
        <begin position="88"/>
        <end position="501"/>
    </location>
</feature>
<dbReference type="SUPFAM" id="SSF56801">
    <property type="entry name" value="Acetyl-CoA synthetase-like"/>
    <property type="match status" value="1"/>
</dbReference>
<evidence type="ECO:0000256" key="2">
    <source>
        <dbReference type="ARBA" id="ARBA00022840"/>
    </source>
</evidence>
<dbReference type="Pfam" id="PF00501">
    <property type="entry name" value="AMP-binding"/>
    <property type="match status" value="1"/>
</dbReference>
<dbReference type="GO" id="GO:0004467">
    <property type="term" value="F:long-chain fatty acid-CoA ligase activity"/>
    <property type="evidence" value="ECO:0007669"/>
    <property type="project" value="TreeGrafter"/>
</dbReference>
<evidence type="ECO:0000313" key="5">
    <source>
        <dbReference type="Proteomes" id="UP000629468"/>
    </source>
</evidence>
<dbReference type="PANTHER" id="PTHR43272:SF33">
    <property type="entry name" value="AMP-BINDING DOMAIN-CONTAINING PROTEIN-RELATED"/>
    <property type="match status" value="1"/>
</dbReference>
<dbReference type="InterPro" id="IPR042099">
    <property type="entry name" value="ANL_N_sf"/>
</dbReference>
<evidence type="ECO:0000313" key="4">
    <source>
        <dbReference type="EMBL" id="KAF7768255.1"/>
    </source>
</evidence>
<dbReference type="Gene3D" id="3.40.50.12780">
    <property type="entry name" value="N-terminal domain of ligase-like"/>
    <property type="match status" value="1"/>
</dbReference>
<dbReference type="EMBL" id="JABXXO010000010">
    <property type="protein sequence ID" value="KAF7768255.1"/>
    <property type="molecule type" value="Genomic_DNA"/>
</dbReference>
<dbReference type="GO" id="GO:0016020">
    <property type="term" value="C:membrane"/>
    <property type="evidence" value="ECO:0007669"/>
    <property type="project" value="TreeGrafter"/>
</dbReference>
<dbReference type="InterPro" id="IPR000873">
    <property type="entry name" value="AMP-dep_synth/lig_dom"/>
</dbReference>
<protein>
    <recommendedName>
        <fullName evidence="3">AMP-dependent synthetase/ligase domain-containing protein</fullName>
    </recommendedName>
</protein>
<organism evidence="4 5">
    <name type="scientific">Agaricus bisporus var. burnettii</name>
    <dbReference type="NCBI Taxonomy" id="192524"/>
    <lineage>
        <taxon>Eukaryota</taxon>
        <taxon>Fungi</taxon>
        <taxon>Dikarya</taxon>
        <taxon>Basidiomycota</taxon>
        <taxon>Agaricomycotina</taxon>
        <taxon>Agaricomycetes</taxon>
        <taxon>Agaricomycetidae</taxon>
        <taxon>Agaricales</taxon>
        <taxon>Agaricineae</taxon>
        <taxon>Agaricaceae</taxon>
        <taxon>Agaricus</taxon>
    </lineage>
</organism>
<keyword evidence="1" id="KW-0547">Nucleotide-binding</keyword>
<dbReference type="Proteomes" id="UP000629468">
    <property type="component" value="Unassembled WGS sequence"/>
</dbReference>
<comment type="caution">
    <text evidence="4">The sequence shown here is derived from an EMBL/GenBank/DDBJ whole genome shotgun (WGS) entry which is preliminary data.</text>
</comment>
<keyword evidence="2" id="KW-0067">ATP-binding</keyword>
<sequence length="698" mass="78602">MSLNREKIVGWPNPIPFNRQSVIVPGTKRPGQTAHYRNAIWGLIDENTPNTFLTLDQIFEDGLKVGREREFLGHRSIISTNPLKFADCYEWITYGEVDEKRRYIGSAMHSLFSKDEVGGGEYQTVGIWSANRPEWQIIDIATQSYEKVSVSLYETLGKDVVEYIINHAHITMVFATSNHISTLLTLAPKIPCLKLIIIIDKVPVENAKLFAEWGQSNGIKVQEWDEFEAYGMANLIEPIRPTPETVASICYTSGTTDTPKGAVLKHKALAISITSQLYGLHMPDNATLLSYLPLAHIYERMCEFIIMALGGRIGYFSGDPLRLLEDAQILKPHFFPSVPRILNRIYQAAMTAGNVPGLKGTIFRKAVETKLENFRATGKITHPLWDNIVFRKIQNVLGGRVQLISSAAAPINTEILNFLKIAFACEFIEGCGSSSFYRRETFSCTKTWPDDRTASGLVGPPTPVTEIKLVDVPDMGYTSEDKPNPRGELCMRGLCQFTEYYKDPKNTRETIDEEGWLHSGDVGEIDYAGRFKIIDRVKNIMKLAQGEYVALEKVESLMCSHPFIAQIFIYGDSFQSYLVAIVVPDPIALAQIASRIFGRNIAPEDQVGLQEAIKDVRLNTYILKELTKHGQSVGLKGFEMIKRIHLTLTLFSIDNDALTPTMKYKRKNVAKLYQTEIAHLYSLEITNMFGTLYLIILM</sequence>
<reference evidence="4 5" key="1">
    <citation type="journal article" name="Sci. Rep.">
        <title>Telomere-to-telomere assembled and centromere annotated genomes of the two main subspecies of the button mushroom Agaricus bisporus reveal especially polymorphic chromosome ends.</title>
        <authorList>
            <person name="Sonnenberg A.S.M."/>
            <person name="Sedaghat-Telgerd N."/>
            <person name="Lavrijssen B."/>
            <person name="Ohm R.A."/>
            <person name="Hendrickx P.M."/>
            <person name="Scholtmeijer K."/>
            <person name="Baars J.J.P."/>
            <person name="van Peer A."/>
        </authorList>
    </citation>
    <scope>NUCLEOTIDE SEQUENCE [LARGE SCALE GENOMIC DNA]</scope>
    <source>
        <strain evidence="4 5">H119_p4</strain>
    </source>
</reference>
<gene>
    <name evidence="4" type="ORF">Agabi119p4_7498</name>
</gene>
<evidence type="ECO:0000256" key="1">
    <source>
        <dbReference type="ARBA" id="ARBA00022741"/>
    </source>
</evidence>
<name>A0A8H7C8C0_AGABI</name>
<dbReference type="AlphaFoldDB" id="A0A8H7C8C0"/>
<proteinExistence type="predicted"/>
<accession>A0A8H7C8C0</accession>
<dbReference type="PANTHER" id="PTHR43272">
    <property type="entry name" value="LONG-CHAIN-FATTY-ACID--COA LIGASE"/>
    <property type="match status" value="1"/>
</dbReference>
<evidence type="ECO:0000259" key="3">
    <source>
        <dbReference type="Pfam" id="PF00501"/>
    </source>
</evidence>
<dbReference type="GO" id="GO:0005524">
    <property type="term" value="F:ATP binding"/>
    <property type="evidence" value="ECO:0007669"/>
    <property type="project" value="UniProtKB-KW"/>
</dbReference>
<dbReference type="GO" id="GO:0005783">
    <property type="term" value="C:endoplasmic reticulum"/>
    <property type="evidence" value="ECO:0007669"/>
    <property type="project" value="TreeGrafter"/>
</dbReference>